<dbReference type="SMART" id="SM00563">
    <property type="entry name" value="PlsC"/>
    <property type="match status" value="1"/>
</dbReference>
<proteinExistence type="predicted"/>
<reference evidence="9 10" key="1">
    <citation type="submission" date="2017-05" db="EMBL/GenBank/DDBJ databases">
        <title>Genomic insights into alkan degradation activity of Oleiphilus messinensis.</title>
        <authorList>
            <person name="Kozyavkin S.A."/>
            <person name="Slesarev A.I."/>
            <person name="Golyshin P.N."/>
            <person name="Korzhenkov A."/>
            <person name="Golyshina O.N."/>
            <person name="Toshchakov S.V."/>
        </authorList>
    </citation>
    <scope>NUCLEOTIDE SEQUENCE [LARGE SCALE GENOMIC DNA]</scope>
    <source>
        <strain evidence="9 10">ME102</strain>
    </source>
</reference>
<dbReference type="CDD" id="cd07989">
    <property type="entry name" value="LPLAT_AGPAT-like"/>
    <property type="match status" value="1"/>
</dbReference>
<evidence type="ECO:0000256" key="5">
    <source>
        <dbReference type="ARBA" id="ARBA00023098"/>
    </source>
</evidence>
<evidence type="ECO:0000313" key="9">
    <source>
        <dbReference type="EMBL" id="ARU58656.1"/>
    </source>
</evidence>
<keyword evidence="6" id="KW-0472">Membrane</keyword>
<evidence type="ECO:0000259" key="8">
    <source>
        <dbReference type="SMART" id="SM00563"/>
    </source>
</evidence>
<keyword evidence="5" id="KW-0443">Lipid metabolism</keyword>
<evidence type="ECO:0000256" key="6">
    <source>
        <dbReference type="ARBA" id="ARBA00023136"/>
    </source>
</evidence>
<evidence type="ECO:0000313" key="10">
    <source>
        <dbReference type="Proteomes" id="UP000196027"/>
    </source>
</evidence>
<feature type="domain" description="Phospholipid/glycerol acyltransferase" evidence="8">
    <location>
        <begin position="107"/>
        <end position="219"/>
    </location>
</feature>
<dbReference type="EMBL" id="CP021425">
    <property type="protein sequence ID" value="ARU58656.1"/>
    <property type="molecule type" value="Genomic_DNA"/>
</dbReference>
<evidence type="ECO:0000256" key="1">
    <source>
        <dbReference type="ARBA" id="ARBA00004370"/>
    </source>
</evidence>
<organism evidence="9 10">
    <name type="scientific">Oleiphilus messinensis</name>
    <dbReference type="NCBI Taxonomy" id="141451"/>
    <lineage>
        <taxon>Bacteria</taxon>
        <taxon>Pseudomonadati</taxon>
        <taxon>Pseudomonadota</taxon>
        <taxon>Gammaproteobacteria</taxon>
        <taxon>Oceanospirillales</taxon>
        <taxon>Oleiphilaceae</taxon>
        <taxon>Oleiphilus</taxon>
    </lineage>
</organism>
<dbReference type="AlphaFoldDB" id="A0A1Y0IFR6"/>
<accession>A0A1Y0IFR6</accession>
<dbReference type="InterPro" id="IPR002123">
    <property type="entry name" value="Plipid/glycerol_acylTrfase"/>
</dbReference>
<dbReference type="KEGG" id="ome:OLMES_4661"/>
<keyword evidence="3" id="KW-0812">Transmembrane</keyword>
<evidence type="ECO:0000256" key="7">
    <source>
        <dbReference type="ARBA" id="ARBA00023315"/>
    </source>
</evidence>
<keyword evidence="2 9" id="KW-0808">Transferase</keyword>
<evidence type="ECO:0000256" key="4">
    <source>
        <dbReference type="ARBA" id="ARBA00022989"/>
    </source>
</evidence>
<dbReference type="PANTHER" id="PTHR23063">
    <property type="entry name" value="PHOSPHOLIPID ACYLTRANSFERASE"/>
    <property type="match status" value="1"/>
</dbReference>
<dbReference type="Gene3D" id="1.20.1050.10">
    <property type="match status" value="1"/>
</dbReference>
<sequence length="287" mass="32463">MAFEGNGTIAAPLPPSFLEKTEAAGTAQEKSKLKTLRTYYRLTRLSNHCGKAAILLPGYFTYQKLRGKQADNLHLLEVETFARWMSRFTRLLNVEVQIHGEKMAGNGFFVANHISWLDAVVLAQLHRFSFVAKDEVKEWPLVGQMSQKMNTVFIKRTSKFSVYRSLPRLEEALQNGASILAFPEGTTSVGKQILPFFPMLFETATRTQKPVQPVLLRYTDEAGNLLPEVGFVDGDTVFDTLFRMLEKKRIVAHIHLLPELAPADCRKQLARDSREALSKYLETSQTP</sequence>
<dbReference type="PANTHER" id="PTHR23063:SF52">
    <property type="entry name" value="LYSOPHOSPHATIDYLCHOLINE ACYLTRANSFERASE"/>
    <property type="match status" value="1"/>
</dbReference>
<dbReference type="Pfam" id="PF01553">
    <property type="entry name" value="Acyltransferase"/>
    <property type="match status" value="1"/>
</dbReference>
<evidence type="ECO:0000256" key="2">
    <source>
        <dbReference type="ARBA" id="ARBA00022679"/>
    </source>
</evidence>
<dbReference type="GO" id="GO:0006629">
    <property type="term" value="P:lipid metabolic process"/>
    <property type="evidence" value="ECO:0007669"/>
    <property type="project" value="UniProtKB-KW"/>
</dbReference>
<dbReference type="SUPFAM" id="SSF69593">
    <property type="entry name" value="Glycerol-3-phosphate (1)-acyltransferase"/>
    <property type="match status" value="1"/>
</dbReference>
<dbReference type="RefSeq" id="WP_087463411.1">
    <property type="nucleotide sequence ID" value="NZ_CP021425.1"/>
</dbReference>
<keyword evidence="7 9" id="KW-0012">Acyltransferase</keyword>
<evidence type="ECO:0000256" key="3">
    <source>
        <dbReference type="ARBA" id="ARBA00022692"/>
    </source>
</evidence>
<dbReference type="Proteomes" id="UP000196027">
    <property type="component" value="Chromosome"/>
</dbReference>
<dbReference type="GO" id="GO:0016746">
    <property type="term" value="F:acyltransferase activity"/>
    <property type="evidence" value="ECO:0007669"/>
    <property type="project" value="UniProtKB-KW"/>
</dbReference>
<name>A0A1Y0IFR6_9GAMM</name>
<comment type="subcellular location">
    <subcellularLocation>
        <location evidence="1">Membrane</location>
    </subcellularLocation>
</comment>
<dbReference type="GO" id="GO:0016020">
    <property type="term" value="C:membrane"/>
    <property type="evidence" value="ECO:0007669"/>
    <property type="project" value="UniProtKB-SubCell"/>
</dbReference>
<keyword evidence="4" id="KW-1133">Transmembrane helix</keyword>
<dbReference type="OrthoDB" id="9806880at2"/>
<gene>
    <name evidence="9" type="ORF">OLMES_4661</name>
</gene>
<protein>
    <submittedName>
        <fullName evidence="9">1-acyl-sn-glycerol-3-phosphate acyltransferase</fullName>
    </submittedName>
</protein>
<keyword evidence="10" id="KW-1185">Reference proteome</keyword>